<dbReference type="EMBL" id="JBHMBC010000007">
    <property type="protein sequence ID" value="MFB9818551.1"/>
    <property type="molecule type" value="Genomic_DNA"/>
</dbReference>
<dbReference type="Proteomes" id="UP001589702">
    <property type="component" value="Unassembled WGS sequence"/>
</dbReference>
<keyword evidence="1" id="KW-0812">Transmembrane</keyword>
<sequence length="340" mass="36392">MAAFVTAWSEGLVPHRRPWFVVLALATESLLPFVSPDVSYPGQNAQWVLAHVALIAMIFCAQFFSPQFIGGILRAGLMGSLLTLLGGANALSVDERSLFLLDGRLRGVYGHPNITGMVAVIALLLAIGNSRWKKVDVVLSVAVIASAVSLTSLVAAALGLAAWSLRSLLARRIAWVVGLASLFVPALAVVMLGPRLDPALLTGRAAAWEWVLGLQIPVVSGLGIGLFDSLGAGKFVQWFHAHNQFIMDFSTGGLPLAGLTLGILAVLGFWAASTRDRRPFVMWFVLILQCFTEVPLWLGYPNGTLLSTSIIILLILGLEVNLSKSQTGLRTQSLSTTGRR</sequence>
<feature type="transmembrane region" description="Helical" evidence="1">
    <location>
        <begin position="173"/>
        <end position="193"/>
    </location>
</feature>
<feature type="transmembrane region" description="Helical" evidence="1">
    <location>
        <begin position="114"/>
        <end position="132"/>
    </location>
</feature>
<name>A0ABV5XUW5_ARTRM</name>
<dbReference type="RefSeq" id="WP_234748879.1">
    <property type="nucleotide sequence ID" value="NZ_BAAAWN010000001.1"/>
</dbReference>
<keyword evidence="1" id="KW-1133">Transmembrane helix</keyword>
<feature type="transmembrane region" description="Helical" evidence="1">
    <location>
        <begin position="138"/>
        <end position="161"/>
    </location>
</feature>
<evidence type="ECO:0000313" key="2">
    <source>
        <dbReference type="EMBL" id="MFB9818551.1"/>
    </source>
</evidence>
<gene>
    <name evidence="2" type="ORF">ACFFP1_03440</name>
</gene>
<evidence type="ECO:0008006" key="4">
    <source>
        <dbReference type="Google" id="ProtNLM"/>
    </source>
</evidence>
<organism evidence="2 3">
    <name type="scientific">Arthrobacter ramosus</name>
    <dbReference type="NCBI Taxonomy" id="1672"/>
    <lineage>
        <taxon>Bacteria</taxon>
        <taxon>Bacillati</taxon>
        <taxon>Actinomycetota</taxon>
        <taxon>Actinomycetes</taxon>
        <taxon>Micrococcales</taxon>
        <taxon>Micrococcaceae</taxon>
        <taxon>Arthrobacter</taxon>
    </lineage>
</organism>
<feature type="transmembrane region" description="Helical" evidence="1">
    <location>
        <begin position="304"/>
        <end position="322"/>
    </location>
</feature>
<reference evidence="2 3" key="1">
    <citation type="submission" date="2024-09" db="EMBL/GenBank/DDBJ databases">
        <authorList>
            <person name="Sun Q."/>
            <person name="Mori K."/>
        </authorList>
    </citation>
    <scope>NUCLEOTIDE SEQUENCE [LARGE SCALE GENOMIC DNA]</scope>
    <source>
        <strain evidence="2 3">JCM 1334</strain>
    </source>
</reference>
<keyword evidence="3" id="KW-1185">Reference proteome</keyword>
<accession>A0ABV5XUW5</accession>
<keyword evidence="1" id="KW-0472">Membrane</keyword>
<evidence type="ECO:0000313" key="3">
    <source>
        <dbReference type="Proteomes" id="UP001589702"/>
    </source>
</evidence>
<feature type="transmembrane region" description="Helical" evidence="1">
    <location>
        <begin position="71"/>
        <end position="93"/>
    </location>
</feature>
<feature type="transmembrane region" description="Helical" evidence="1">
    <location>
        <begin position="253"/>
        <end position="273"/>
    </location>
</feature>
<comment type="caution">
    <text evidence="2">The sequence shown here is derived from an EMBL/GenBank/DDBJ whole genome shotgun (WGS) entry which is preliminary data.</text>
</comment>
<proteinExistence type="predicted"/>
<evidence type="ECO:0000256" key="1">
    <source>
        <dbReference type="SAM" id="Phobius"/>
    </source>
</evidence>
<feature type="transmembrane region" description="Helical" evidence="1">
    <location>
        <begin position="47"/>
        <end position="65"/>
    </location>
</feature>
<feature type="transmembrane region" description="Helical" evidence="1">
    <location>
        <begin position="280"/>
        <end position="298"/>
    </location>
</feature>
<protein>
    <recommendedName>
        <fullName evidence="4">O-antigen ligase</fullName>
    </recommendedName>
</protein>